<protein>
    <recommendedName>
        <fullName evidence="2">Toxin</fullName>
    </recommendedName>
</protein>
<dbReference type="RefSeq" id="WP_370565930.1">
    <property type="nucleotide sequence ID" value="NZ_JBFWIB010000046.1"/>
</dbReference>
<dbReference type="InterPro" id="IPR028344">
    <property type="entry name" value="ParE1/4"/>
</dbReference>
<dbReference type="InterPro" id="IPR035093">
    <property type="entry name" value="RelE/ParE_toxin_dom_sf"/>
</dbReference>
<accession>A0ABV4HW09</accession>
<proteinExistence type="inferred from homology"/>
<keyword evidence="1" id="KW-1277">Toxin-antitoxin system</keyword>
<evidence type="ECO:0000313" key="4">
    <source>
        <dbReference type="Proteomes" id="UP001566331"/>
    </source>
</evidence>
<name>A0ABV4HW09_9GAMM</name>
<evidence type="ECO:0000256" key="1">
    <source>
        <dbReference type="ARBA" id="ARBA00022649"/>
    </source>
</evidence>
<sequence length="97" mass="11217">MTGYRLSGKAEEDIVAIFLEGAELFGIHQAERYHDLLEKTFRFLADNPEAARERAEIVPPVRIHPIESHLVVYVVDDHGDVFVIRVRHGREDWQHEG</sequence>
<dbReference type="PIRSF" id="PIRSF029218">
    <property type="entry name" value="ParE"/>
    <property type="match status" value="1"/>
</dbReference>
<gene>
    <name evidence="3" type="ORF">AB6713_20370</name>
</gene>
<dbReference type="Gene3D" id="3.30.2310.20">
    <property type="entry name" value="RelE-like"/>
    <property type="match status" value="1"/>
</dbReference>
<evidence type="ECO:0000256" key="2">
    <source>
        <dbReference type="PIRNR" id="PIRNR029218"/>
    </source>
</evidence>
<comment type="similarity">
    <text evidence="2">Belongs to the RelE toxin family.</text>
</comment>
<dbReference type="Pfam" id="PF05016">
    <property type="entry name" value="ParE_toxin"/>
    <property type="match status" value="1"/>
</dbReference>
<evidence type="ECO:0000313" key="3">
    <source>
        <dbReference type="EMBL" id="MEZ0476936.1"/>
    </source>
</evidence>
<reference evidence="3 4" key="1">
    <citation type="submission" date="2024-07" db="EMBL/GenBank/DDBJ databases">
        <title>Luteimonas salilacus sp. nov., isolated from the shore soil of Salt Lake in Tibet of China.</title>
        <authorList>
            <person name="Zhang X."/>
            <person name="Li A."/>
        </authorList>
    </citation>
    <scope>NUCLEOTIDE SEQUENCE [LARGE SCALE GENOMIC DNA]</scope>
    <source>
        <strain evidence="3 4">B3-2-R+30</strain>
    </source>
</reference>
<comment type="caution">
    <text evidence="3">The sequence shown here is derived from an EMBL/GenBank/DDBJ whole genome shotgun (WGS) entry which is preliminary data.</text>
</comment>
<dbReference type="InterPro" id="IPR007712">
    <property type="entry name" value="RelE/ParE_toxin"/>
</dbReference>
<dbReference type="EMBL" id="JBFWIC010000071">
    <property type="protein sequence ID" value="MEZ0476936.1"/>
    <property type="molecule type" value="Genomic_DNA"/>
</dbReference>
<keyword evidence="4" id="KW-1185">Reference proteome</keyword>
<organism evidence="3 4">
    <name type="scientific">Luteimonas salinilitoris</name>
    <dbReference type="NCBI Taxonomy" id="3237697"/>
    <lineage>
        <taxon>Bacteria</taxon>
        <taxon>Pseudomonadati</taxon>
        <taxon>Pseudomonadota</taxon>
        <taxon>Gammaproteobacteria</taxon>
        <taxon>Lysobacterales</taxon>
        <taxon>Lysobacteraceae</taxon>
        <taxon>Luteimonas</taxon>
    </lineage>
</organism>
<dbReference type="Proteomes" id="UP001566331">
    <property type="component" value="Unassembled WGS sequence"/>
</dbReference>